<dbReference type="SUPFAM" id="SSF46785">
    <property type="entry name" value="Winged helix' DNA-binding domain"/>
    <property type="match status" value="1"/>
</dbReference>
<dbReference type="InterPro" id="IPR005119">
    <property type="entry name" value="LysR_subst-bd"/>
</dbReference>
<dbReference type="SUPFAM" id="SSF53850">
    <property type="entry name" value="Periplasmic binding protein-like II"/>
    <property type="match status" value="1"/>
</dbReference>
<sequence length="327" mass="36357">MYDALGDLSLDLLRAFEAAARQRSFTAAAVELGTTQPAISQQIKRLEEQLGTRLFDRIYRGIELTEAGSILFQQVQAGLQNIDAGLSAISAQHQHEVLQVATDFAFAAYWLMPRLHRFHAANPQVDVSLVTSERSLNMLRTDIDVAVLFGDGRFKQGESHWLFSEEVFPVCSPLLLKDRPLPLPVQTLLEFPLLHLRGENSSNWFDWSGVFRELGISSAPAPGQLRFDNYTLLIQAAIGGQGVAIGWRHLVDNLLAQGLLCRPIAESVISRLGYYVVLPQRKRRGPLIQLFVDWLMAEQASSAQSLNGLPLPSIAVLKRFVTVLTSQ</sequence>
<dbReference type="Gene3D" id="3.40.190.10">
    <property type="entry name" value="Periplasmic binding protein-like II"/>
    <property type="match status" value="2"/>
</dbReference>
<dbReference type="EMBL" id="CABVHW010000010">
    <property type="protein sequence ID" value="VVO09092.1"/>
    <property type="molecule type" value="Genomic_DNA"/>
</dbReference>
<gene>
    <name evidence="6" type="primary">gcvA_6</name>
    <name evidence="6" type="ORF">PS710_03301</name>
</gene>
<dbReference type="InterPro" id="IPR036388">
    <property type="entry name" value="WH-like_DNA-bd_sf"/>
</dbReference>
<proteinExistence type="inferred from homology"/>
<dbReference type="GO" id="GO:0043565">
    <property type="term" value="F:sequence-specific DNA binding"/>
    <property type="evidence" value="ECO:0007669"/>
    <property type="project" value="TreeGrafter"/>
</dbReference>
<keyword evidence="4" id="KW-0804">Transcription</keyword>
<evidence type="ECO:0000256" key="3">
    <source>
        <dbReference type="ARBA" id="ARBA00023125"/>
    </source>
</evidence>
<dbReference type="FunFam" id="1.10.10.10:FF:000001">
    <property type="entry name" value="LysR family transcriptional regulator"/>
    <property type="match status" value="1"/>
</dbReference>
<dbReference type="Proteomes" id="UP000381093">
    <property type="component" value="Unassembled WGS sequence"/>
</dbReference>
<keyword evidence="3" id="KW-0238">DNA-binding</keyword>
<dbReference type="PANTHER" id="PTHR30537">
    <property type="entry name" value="HTH-TYPE TRANSCRIPTIONAL REGULATOR"/>
    <property type="match status" value="1"/>
</dbReference>
<dbReference type="PANTHER" id="PTHR30537:SF26">
    <property type="entry name" value="GLYCINE CLEAVAGE SYSTEM TRANSCRIPTIONAL ACTIVATOR"/>
    <property type="match status" value="1"/>
</dbReference>
<dbReference type="PRINTS" id="PR00039">
    <property type="entry name" value="HTHLYSR"/>
</dbReference>
<dbReference type="InterPro" id="IPR058163">
    <property type="entry name" value="LysR-type_TF_proteobact-type"/>
</dbReference>
<evidence type="ECO:0000313" key="6">
    <source>
        <dbReference type="EMBL" id="VVO09092.1"/>
    </source>
</evidence>
<evidence type="ECO:0000256" key="1">
    <source>
        <dbReference type="ARBA" id="ARBA00009437"/>
    </source>
</evidence>
<reference evidence="6 7" key="1">
    <citation type="submission" date="2019-09" db="EMBL/GenBank/DDBJ databases">
        <authorList>
            <person name="Chandra G."/>
            <person name="Truman W A."/>
        </authorList>
    </citation>
    <scope>NUCLEOTIDE SEQUENCE [LARGE SCALE GENOMIC DNA]</scope>
    <source>
        <strain evidence="6">PS710</strain>
    </source>
</reference>
<dbReference type="AlphaFoldDB" id="A0A5E7DPH0"/>
<dbReference type="Pfam" id="PF00126">
    <property type="entry name" value="HTH_1"/>
    <property type="match status" value="1"/>
</dbReference>
<dbReference type="Gene3D" id="1.10.10.10">
    <property type="entry name" value="Winged helix-like DNA-binding domain superfamily/Winged helix DNA-binding domain"/>
    <property type="match status" value="1"/>
</dbReference>
<dbReference type="GO" id="GO:0003700">
    <property type="term" value="F:DNA-binding transcription factor activity"/>
    <property type="evidence" value="ECO:0007669"/>
    <property type="project" value="InterPro"/>
</dbReference>
<name>A0A5E7DPH0_PSEFL</name>
<dbReference type="NCBIfam" id="TIGR03418">
    <property type="entry name" value="chol_sulf_TF"/>
    <property type="match status" value="1"/>
</dbReference>
<dbReference type="InterPro" id="IPR017786">
    <property type="entry name" value="TF_choline_sulphate-util"/>
</dbReference>
<comment type="similarity">
    <text evidence="1">Belongs to the LysR transcriptional regulatory family.</text>
</comment>
<dbReference type="InterPro" id="IPR036390">
    <property type="entry name" value="WH_DNA-bd_sf"/>
</dbReference>
<evidence type="ECO:0000256" key="2">
    <source>
        <dbReference type="ARBA" id="ARBA00023015"/>
    </source>
</evidence>
<keyword evidence="2" id="KW-0805">Transcription regulation</keyword>
<evidence type="ECO:0000313" key="7">
    <source>
        <dbReference type="Proteomes" id="UP000381093"/>
    </source>
</evidence>
<organism evidence="6 7">
    <name type="scientific">Pseudomonas fluorescens</name>
    <dbReference type="NCBI Taxonomy" id="294"/>
    <lineage>
        <taxon>Bacteria</taxon>
        <taxon>Pseudomonadati</taxon>
        <taxon>Pseudomonadota</taxon>
        <taxon>Gammaproteobacteria</taxon>
        <taxon>Pseudomonadales</taxon>
        <taxon>Pseudomonadaceae</taxon>
        <taxon>Pseudomonas</taxon>
    </lineage>
</organism>
<dbReference type="PROSITE" id="PS50931">
    <property type="entry name" value="HTH_LYSR"/>
    <property type="match status" value="1"/>
</dbReference>
<protein>
    <submittedName>
        <fullName evidence="6">Glycine cleavage system transcriptional activator</fullName>
    </submittedName>
</protein>
<accession>A0A5E7DPH0</accession>
<evidence type="ECO:0000256" key="4">
    <source>
        <dbReference type="ARBA" id="ARBA00023163"/>
    </source>
</evidence>
<dbReference type="InterPro" id="IPR000847">
    <property type="entry name" value="LysR_HTH_N"/>
</dbReference>
<evidence type="ECO:0000259" key="5">
    <source>
        <dbReference type="PROSITE" id="PS50931"/>
    </source>
</evidence>
<dbReference type="Pfam" id="PF03466">
    <property type="entry name" value="LysR_substrate"/>
    <property type="match status" value="1"/>
</dbReference>
<dbReference type="RefSeq" id="WP_150765415.1">
    <property type="nucleotide sequence ID" value="NZ_CABVHW010000010.1"/>
</dbReference>
<dbReference type="CDD" id="cd08432">
    <property type="entry name" value="PBP2_GcdR_TrpI_HvrB_AmpR_like"/>
    <property type="match status" value="1"/>
</dbReference>
<dbReference type="GO" id="GO:0006351">
    <property type="term" value="P:DNA-templated transcription"/>
    <property type="evidence" value="ECO:0007669"/>
    <property type="project" value="TreeGrafter"/>
</dbReference>
<feature type="domain" description="HTH lysR-type" evidence="5">
    <location>
        <begin position="8"/>
        <end position="65"/>
    </location>
</feature>